<evidence type="ECO:0000313" key="2">
    <source>
        <dbReference type="Proteomes" id="UP000484255"/>
    </source>
</evidence>
<dbReference type="Proteomes" id="UP000484255">
    <property type="component" value="Unassembled WGS sequence"/>
</dbReference>
<evidence type="ECO:0000313" key="1">
    <source>
        <dbReference type="EMBL" id="NDY90853.1"/>
    </source>
</evidence>
<comment type="caution">
    <text evidence="1">The sequence shown here is derived from an EMBL/GenBank/DDBJ whole genome shotgun (WGS) entry which is preliminary data.</text>
</comment>
<dbReference type="AlphaFoldDB" id="A0A7C9PFU5"/>
<protein>
    <submittedName>
        <fullName evidence="1">Uncharacterized protein</fullName>
    </submittedName>
</protein>
<accession>A0A7C9PFU5</accession>
<gene>
    <name evidence="1" type="ORF">G3A44_06550</name>
</gene>
<dbReference type="EMBL" id="JAAGOH010000005">
    <property type="protein sequence ID" value="NDY90853.1"/>
    <property type="molecule type" value="Genomic_DNA"/>
</dbReference>
<sequence length="453" mass="49192">MDAQAAARQHPSRQAREALWIRRGRVTTAFGNALGESIASQSQPELNVPPPVSADEKAAILGLFADGPRAASTGQVLSPVFGRTFAEDAAVRKALSDPDGFMQRGRDGAPLFAGPAVFSPDDVMRRWEVTGTKPVYDFGDPLEFGGGDGDLLAGAGGVRLMRTGGGSTRTPFAMSANRRSAEVLDTLSNADALGLIPEAYRDIKQIAPMLAEAERMNALEKLQGALRARLGPRVMPTPQDLGAVRGIYGDGSQRFDTGDLIDRYSDALRKVGLAQQGVVELDYRNFEIKAIGNQRMTPEQYMDQIEKRYQKAFASAVANGERLFDAGKLPYPVDRPKQLQVGLFADDVARRARVSYNQVLGVLEGPGQVISLNRWAYDMTGSGQYVRPDVFIDLGPGRRSWIDGKTSLMDAQTMTHQFENFYRYTGSTAGKVATPYGVVPIHLPVAPKVKLGR</sequence>
<dbReference type="RefSeq" id="WP_163456694.1">
    <property type="nucleotide sequence ID" value="NZ_JAAGOH010000005.1"/>
</dbReference>
<organism evidence="1 2">
    <name type="scientific">Ideonella livida</name>
    <dbReference type="NCBI Taxonomy" id="2707176"/>
    <lineage>
        <taxon>Bacteria</taxon>
        <taxon>Pseudomonadati</taxon>
        <taxon>Pseudomonadota</taxon>
        <taxon>Betaproteobacteria</taxon>
        <taxon>Burkholderiales</taxon>
        <taxon>Sphaerotilaceae</taxon>
        <taxon>Ideonella</taxon>
    </lineage>
</organism>
<reference evidence="1 2" key="1">
    <citation type="submission" date="2020-02" db="EMBL/GenBank/DDBJ databases">
        <title>Ideonella bacterium strain TBM-1.</title>
        <authorList>
            <person name="Chen W.-M."/>
        </authorList>
    </citation>
    <scope>NUCLEOTIDE SEQUENCE [LARGE SCALE GENOMIC DNA]</scope>
    <source>
        <strain evidence="1 2">TBM-1</strain>
    </source>
</reference>
<name>A0A7C9PFU5_9BURK</name>
<proteinExistence type="predicted"/>
<keyword evidence="2" id="KW-1185">Reference proteome</keyword>